<dbReference type="Pfam" id="PF20178">
    <property type="entry name" value="ToxA_N"/>
    <property type="match status" value="1"/>
</dbReference>
<organism evidence="2 3">
    <name type="scientific">Pseudomonas endophytica</name>
    <dbReference type="NCBI Taxonomy" id="1563157"/>
    <lineage>
        <taxon>Bacteria</taxon>
        <taxon>Pseudomonadati</taxon>
        <taxon>Pseudomonadota</taxon>
        <taxon>Gammaproteobacteria</taxon>
        <taxon>Pseudomonadales</taxon>
        <taxon>Pseudomonadaceae</taxon>
        <taxon>Pseudomonas</taxon>
    </lineage>
</organism>
<evidence type="ECO:0000313" key="2">
    <source>
        <dbReference type="EMBL" id="KQB51973.1"/>
    </source>
</evidence>
<dbReference type="Proteomes" id="UP000050342">
    <property type="component" value="Unassembled WGS sequence"/>
</dbReference>
<protein>
    <recommendedName>
        <fullName evidence="1">Dermonecrotic toxin N-terminal domain-containing protein</fullName>
    </recommendedName>
</protein>
<dbReference type="InterPro" id="IPR024079">
    <property type="entry name" value="MetalloPept_cat_dom_sf"/>
</dbReference>
<dbReference type="RefSeq" id="WP_055104524.1">
    <property type="nucleotide sequence ID" value="NZ_LLWH01000214.1"/>
</dbReference>
<keyword evidence="3" id="KW-1185">Reference proteome</keyword>
<dbReference type="InterPro" id="IPR046673">
    <property type="entry name" value="ToxA_N"/>
</dbReference>
<evidence type="ECO:0000259" key="1">
    <source>
        <dbReference type="Pfam" id="PF20178"/>
    </source>
</evidence>
<name>A0A0Q0WWR3_9PSED</name>
<accession>A0A0Q0WWR3</accession>
<dbReference type="GO" id="GO:0008237">
    <property type="term" value="F:metallopeptidase activity"/>
    <property type="evidence" value="ECO:0007669"/>
    <property type="project" value="InterPro"/>
</dbReference>
<evidence type="ECO:0000313" key="3">
    <source>
        <dbReference type="Proteomes" id="UP000050342"/>
    </source>
</evidence>
<dbReference type="EMBL" id="LLWH01000214">
    <property type="protein sequence ID" value="KQB51973.1"/>
    <property type="molecule type" value="Genomic_DNA"/>
</dbReference>
<feature type="domain" description="Dermonecrotic toxin N-terminal" evidence="1">
    <location>
        <begin position="951"/>
        <end position="1186"/>
    </location>
</feature>
<gene>
    <name evidence="2" type="ORF">AQS70_16280</name>
</gene>
<dbReference type="OrthoDB" id="7032306at2"/>
<sequence length="1767" mass="199579">MSNTEESAFYSESAIKTQFENALDEAVKGIEITSHERDWCKKAGLPEGSERHLGRTPILVSEVMINCPGQEPMPLRGMCVMSLAESDTTPYLLFTLSSGIIRFDSWLRLIEHIDRSLVAQPSELMHFVPLQLRHFVKNFFNGTLSRRLISGKVFLRMCIHYELGLEADGVWLLSILKGLPSIRTVARDELQQGMTQQFESYKKTHESCPIAHDSHQVLNSSAEVDYVLAHYCNPAPNETWDIELIYSTACVGVEATDTQKDKREVVDWLKSISNTLGDKVARAVTDYWQLEKRDELTLGSYIEHSFRARFIDQLMQARYQGHVTNSEFLKFCDFAFDADDGAMKSATVKVGKLPDSIFTVAGWYCIHLGDSSEKVCVMTNTGFNFFANSKALFEYLKQRLTLNTLKHAVSGDNDTRHAPLSRYLSHKNRVALTNDEEPSIYLFRQTGNLFKALQQSLLDKVLSDHKYLCHWYQENFPRPVAFTPPDSASHVHAFMDDALDIRRLINPELVQLSDDQRWSSEVSIVSTGIDVGEYFLIRERVSGEGIKQSLGLLNQHTNDFLEGLPTLRAAAYHQLIEAWRQQEEADLDLTIVRVQMAGTEAEAPTSRSLVDTLLEHVSQYHPLPTDYRDISFTLATGAQRPRLIMKEAESKRLHSIMIEVGEKFLEQTFRYFQRFMSDESSLQTQSNRQKMAVLKAFVLWGDGYYYFRYGKQLSIHEAGCINILSAYRQRENRQSYYYFVPEVYALSLSSSDLKIEAPLANCFVITEHGSLQSDCAGHAILWTPTRRFEAFQTLDACQDALQERLSHPTAYLELFNCMLTTHRVLVKKGRDLPANKSTFLFKFERLTGDYLVELASDTLDHQLLEINESLKAAIDAGLPSEVFQASVENYIERLRAGFNIEGFVWEVEAAVFKQKLPQALQNASTQEQYEYARIVDRYHAAFENEQDYLYDIPDLASFTLNALNTAFKKDFSLVSLDAENVRVSFVGPSWIAMVTTAEQAQPEAKFSLIEYVLNGLNLPSGKIELSSSQSTPLPEVFNEHYIKELIRTLDVHATYKKILHDALAPEQPEYKKRFTLYSQQLPVQTLEQAYMNKLSGVLSETGFRYVEHILNFPDGMARPHYNGTALTIRPLQLCVSSTATPDTVKGMYLLGPLISTHGPLVLWVTYGSTLTFKEFANESSLITALITHESLQTEVIKRVSIDARSKYENGGFNNPHAIFITRFIPILDIIPEGPVGLSNAPILKNFLPQLYIENLNFLLDMATPPSGKLDQTDAEFFSELLSLGMSTLLPTYFPAKLGIPILIVQTVGLLRASLDSGNKSHWGEAITEFAIALGLIILQVLSRTPKRLGDKRKTPVALSPLYDLEEHIAPVQRFTRYRDEQIAALDAYIDHTVSLTELNFDVSTSIYRHKTLPNNYIFMAGKVYAVTLSGNRWRIAIGEGREGPAIKLNSINGWELDLYEPLVGGGPTLSVFKRKPSGHSDFPIEIIGMPLMHALRPDKAAAIVLAHEAAVSYLTEANRVLKTLMQDPNLQTPLAQWLKNHFGVPVLHETYINKIASAIAAILGRLLKRSMNPLTSPRFVSGKTPKRPNSRVAFIHPHDIVKYIYLEDNFFRPPISPYGPRPISGLKQTIPTFNVDTHWRAVTLIHEISHQMFNTEDIAYLNCGFPFPELFDPSTQTGLFYRTTLGKFQDSGLSASTLRNDLFQHIDPTAHALILKETGSQTLDQARDAFLNNPDQRVTIILSNADSLTLIISRLGGKIDQYVPVIP</sequence>
<dbReference type="Gene3D" id="3.40.390.10">
    <property type="entry name" value="Collagenase (Catalytic Domain)"/>
    <property type="match status" value="1"/>
</dbReference>
<comment type="caution">
    <text evidence="2">The sequence shown here is derived from an EMBL/GenBank/DDBJ whole genome shotgun (WGS) entry which is preliminary data.</text>
</comment>
<reference evidence="2 3" key="1">
    <citation type="submission" date="2015-10" db="EMBL/GenBank/DDBJ databases">
        <title>Pseudomonas helleri sp. nov. and Pseudomonas weihenstephanensis sp. nov., isolated from raw cows milk.</title>
        <authorList>
            <person name="Von Neubeck M."/>
            <person name="Huptas C."/>
            <person name="Wenning M."/>
            <person name="Scherer S."/>
        </authorList>
    </citation>
    <scope>NUCLEOTIDE SEQUENCE [LARGE SCALE GENOMIC DNA]</scope>
    <source>
        <strain evidence="2 3">BSTT44</strain>
    </source>
</reference>
<proteinExistence type="predicted"/>